<feature type="domain" description="HTH hxlR-type" evidence="4">
    <location>
        <begin position="12"/>
        <end position="111"/>
    </location>
</feature>
<dbReference type="InterPro" id="IPR002577">
    <property type="entry name" value="HTH_HxlR"/>
</dbReference>
<dbReference type="eggNOG" id="COG1733">
    <property type="taxonomic scope" value="Bacteria"/>
</dbReference>
<protein>
    <submittedName>
        <fullName evidence="5">Transcriptional regulator</fullName>
    </submittedName>
</protein>
<dbReference type="PANTHER" id="PTHR33204">
    <property type="entry name" value="TRANSCRIPTIONAL REGULATOR, MARR FAMILY"/>
    <property type="match status" value="1"/>
</dbReference>
<keyword evidence="6" id="KW-1185">Reference proteome</keyword>
<dbReference type="EMBL" id="AMRK01000010">
    <property type="protein sequence ID" value="EKE69397.1"/>
    <property type="molecule type" value="Genomic_DNA"/>
</dbReference>
<organism evidence="5 6">
    <name type="scientific">Celeribacter baekdonensis B30</name>
    <dbReference type="NCBI Taxonomy" id="1208323"/>
    <lineage>
        <taxon>Bacteria</taxon>
        <taxon>Pseudomonadati</taxon>
        <taxon>Pseudomonadota</taxon>
        <taxon>Alphaproteobacteria</taxon>
        <taxon>Rhodobacterales</taxon>
        <taxon>Roseobacteraceae</taxon>
        <taxon>Celeribacter</taxon>
    </lineage>
</organism>
<evidence type="ECO:0000313" key="6">
    <source>
        <dbReference type="Proteomes" id="UP000006762"/>
    </source>
</evidence>
<gene>
    <name evidence="5" type="ORF">B30_16573</name>
</gene>
<dbReference type="PROSITE" id="PS51118">
    <property type="entry name" value="HTH_HXLR"/>
    <property type="match status" value="1"/>
</dbReference>
<keyword evidence="1" id="KW-0805">Transcription regulation</keyword>
<evidence type="ECO:0000256" key="3">
    <source>
        <dbReference type="ARBA" id="ARBA00023163"/>
    </source>
</evidence>
<reference evidence="5 6" key="1">
    <citation type="submission" date="2012-09" db="EMBL/GenBank/DDBJ databases">
        <title>Celeribacter baekdonensis B30 Genome Sequencing.</title>
        <authorList>
            <person name="Wang W."/>
        </authorList>
    </citation>
    <scope>NUCLEOTIDE SEQUENCE [LARGE SCALE GENOMIC DNA]</scope>
    <source>
        <strain evidence="5 6">B30</strain>
    </source>
</reference>
<dbReference type="Proteomes" id="UP000006762">
    <property type="component" value="Unassembled WGS sequence"/>
</dbReference>
<dbReference type="RefSeq" id="WP_009573300.1">
    <property type="nucleotide sequence ID" value="NZ_AMRK01000010.1"/>
</dbReference>
<comment type="caution">
    <text evidence="5">The sequence shown here is derived from an EMBL/GenBank/DDBJ whole genome shotgun (WGS) entry which is preliminary data.</text>
</comment>
<dbReference type="AlphaFoldDB" id="K2J3D1"/>
<evidence type="ECO:0000256" key="1">
    <source>
        <dbReference type="ARBA" id="ARBA00023015"/>
    </source>
</evidence>
<dbReference type="OrthoDB" id="9800350at2"/>
<dbReference type="InterPro" id="IPR036390">
    <property type="entry name" value="WH_DNA-bd_sf"/>
</dbReference>
<dbReference type="InterPro" id="IPR036388">
    <property type="entry name" value="WH-like_DNA-bd_sf"/>
</dbReference>
<dbReference type="PANTHER" id="PTHR33204:SF39">
    <property type="entry name" value="TRANSCRIPTIONAL REGULATORY PROTEIN"/>
    <property type="match status" value="1"/>
</dbReference>
<accession>K2J3D1</accession>
<name>K2J3D1_9RHOB</name>
<dbReference type="Gene3D" id="1.10.10.10">
    <property type="entry name" value="Winged helix-like DNA-binding domain superfamily/Winged helix DNA-binding domain"/>
    <property type="match status" value="1"/>
</dbReference>
<evidence type="ECO:0000259" key="4">
    <source>
        <dbReference type="PROSITE" id="PS51118"/>
    </source>
</evidence>
<dbReference type="STRING" id="1208323.B30_16573"/>
<evidence type="ECO:0000256" key="2">
    <source>
        <dbReference type="ARBA" id="ARBA00023125"/>
    </source>
</evidence>
<evidence type="ECO:0000313" key="5">
    <source>
        <dbReference type="EMBL" id="EKE69397.1"/>
    </source>
</evidence>
<proteinExistence type="predicted"/>
<keyword evidence="3" id="KW-0804">Transcription</keyword>
<dbReference type="Pfam" id="PF01638">
    <property type="entry name" value="HxlR"/>
    <property type="match status" value="1"/>
</dbReference>
<sequence>MKQGTIQETRPCNPLTETLSRIGDKWAIQVVMELEAPPKRFSELWRSVGGISQKMLTLTLPALERDSLVTRTVYPTKPASVEYALTDLGKEMVVPIRALGGWVIENLPKIASARQRFDTEAGSAVSDGCR</sequence>
<dbReference type="GO" id="GO:0003677">
    <property type="term" value="F:DNA binding"/>
    <property type="evidence" value="ECO:0007669"/>
    <property type="project" value="UniProtKB-KW"/>
</dbReference>
<dbReference type="SUPFAM" id="SSF46785">
    <property type="entry name" value="Winged helix' DNA-binding domain"/>
    <property type="match status" value="1"/>
</dbReference>
<keyword evidence="2" id="KW-0238">DNA-binding</keyword>